<dbReference type="InParanoid" id="A0A0C2TE84"/>
<dbReference type="Proteomes" id="UP000054549">
    <property type="component" value="Unassembled WGS sequence"/>
</dbReference>
<accession>A0A0C2TE84</accession>
<organism evidence="1 2">
    <name type="scientific">Amanita muscaria (strain Koide BX008)</name>
    <dbReference type="NCBI Taxonomy" id="946122"/>
    <lineage>
        <taxon>Eukaryota</taxon>
        <taxon>Fungi</taxon>
        <taxon>Dikarya</taxon>
        <taxon>Basidiomycota</taxon>
        <taxon>Agaricomycotina</taxon>
        <taxon>Agaricomycetes</taxon>
        <taxon>Agaricomycetidae</taxon>
        <taxon>Agaricales</taxon>
        <taxon>Pluteineae</taxon>
        <taxon>Amanitaceae</taxon>
        <taxon>Amanita</taxon>
    </lineage>
</organism>
<dbReference type="AlphaFoldDB" id="A0A0C2TE84"/>
<keyword evidence="2" id="KW-1185">Reference proteome</keyword>
<protein>
    <submittedName>
        <fullName evidence="1">Uncharacterized protein</fullName>
    </submittedName>
</protein>
<dbReference type="EMBL" id="KN818244">
    <property type="protein sequence ID" value="KIL65134.1"/>
    <property type="molecule type" value="Genomic_DNA"/>
</dbReference>
<evidence type="ECO:0000313" key="2">
    <source>
        <dbReference type="Proteomes" id="UP000054549"/>
    </source>
</evidence>
<gene>
    <name evidence="1" type="ORF">M378DRAFT_543981</name>
</gene>
<reference evidence="1 2" key="1">
    <citation type="submission" date="2014-04" db="EMBL/GenBank/DDBJ databases">
        <title>Evolutionary Origins and Diversification of the Mycorrhizal Mutualists.</title>
        <authorList>
            <consortium name="DOE Joint Genome Institute"/>
            <consortium name="Mycorrhizal Genomics Consortium"/>
            <person name="Kohler A."/>
            <person name="Kuo A."/>
            <person name="Nagy L.G."/>
            <person name="Floudas D."/>
            <person name="Copeland A."/>
            <person name="Barry K.W."/>
            <person name="Cichocki N."/>
            <person name="Veneault-Fourrey C."/>
            <person name="LaButti K."/>
            <person name="Lindquist E.A."/>
            <person name="Lipzen A."/>
            <person name="Lundell T."/>
            <person name="Morin E."/>
            <person name="Murat C."/>
            <person name="Riley R."/>
            <person name="Ohm R."/>
            <person name="Sun H."/>
            <person name="Tunlid A."/>
            <person name="Henrissat B."/>
            <person name="Grigoriev I.V."/>
            <person name="Hibbett D.S."/>
            <person name="Martin F."/>
        </authorList>
    </citation>
    <scope>NUCLEOTIDE SEQUENCE [LARGE SCALE GENOMIC DNA]</scope>
    <source>
        <strain evidence="1 2">Koide BX008</strain>
    </source>
</reference>
<sequence length="96" mass="11249">MGSVRQSGEVIYTKLSRGMFRSSSFVSSLFLQPPMFHLRGVFRMVNLKRRRATHHFVLMQVSGVERLHATERVGRLSIAELPHECHIRGRWNDQYH</sequence>
<name>A0A0C2TE84_AMAMK</name>
<proteinExistence type="predicted"/>
<dbReference type="HOGENOM" id="CLU_2359250_0_0_1"/>
<evidence type="ECO:0000313" key="1">
    <source>
        <dbReference type="EMBL" id="KIL65134.1"/>
    </source>
</evidence>